<dbReference type="InterPro" id="IPR029050">
    <property type="entry name" value="Immunoprotect_excell_Ig-like"/>
</dbReference>
<organism evidence="2 3">
    <name type="scientific">Peribacillus asahii</name>
    <dbReference type="NCBI Taxonomy" id="228899"/>
    <lineage>
        <taxon>Bacteria</taxon>
        <taxon>Bacillati</taxon>
        <taxon>Bacillota</taxon>
        <taxon>Bacilli</taxon>
        <taxon>Bacillales</taxon>
        <taxon>Bacillaceae</taxon>
        <taxon>Peribacillus</taxon>
    </lineage>
</organism>
<reference evidence="2 3" key="1">
    <citation type="submission" date="2018-01" db="EMBL/GenBank/DDBJ databases">
        <title>Bacillus asahii Genome sequencing and assembly.</title>
        <authorList>
            <person name="Jiang H."/>
            <person name="Feng Y."/>
            <person name="Zhao F."/>
            <person name="Lin X."/>
        </authorList>
    </citation>
    <scope>NUCLEOTIDE SEQUENCE [LARGE SCALE GENOMIC DNA]</scope>
    <source>
        <strain evidence="2 3">OM18</strain>
    </source>
</reference>
<evidence type="ECO:0000256" key="1">
    <source>
        <dbReference type="ARBA" id="ARBA00022729"/>
    </source>
</evidence>
<keyword evidence="1" id="KW-0732">Signal</keyword>
<sequence>MELAKGKTLSGYLTYQVSPGKKLELVYRDFNSFDSMTFFGTN</sequence>
<gene>
    <name evidence="2" type="ORF">BAOM_1981</name>
</gene>
<dbReference type="Proteomes" id="UP000283095">
    <property type="component" value="Chromosome"/>
</dbReference>
<dbReference type="AlphaFoldDB" id="A0A3Q9RIT3"/>
<proteinExistence type="predicted"/>
<name>A0A3Q9RIT3_9BACI</name>
<dbReference type="EMBL" id="CP026095">
    <property type="protein sequence ID" value="AZV42590.1"/>
    <property type="molecule type" value="Genomic_DNA"/>
</dbReference>
<evidence type="ECO:0000313" key="2">
    <source>
        <dbReference type="EMBL" id="AZV42590.1"/>
    </source>
</evidence>
<accession>A0A3Q9RIT3</accession>
<evidence type="ECO:0000313" key="3">
    <source>
        <dbReference type="Proteomes" id="UP000283095"/>
    </source>
</evidence>
<dbReference type="KEGG" id="pasa:BAOM_1981"/>
<dbReference type="Gene3D" id="2.60.40.1240">
    <property type="match status" value="1"/>
</dbReference>
<protein>
    <submittedName>
        <fullName evidence="2">Uncharacterized protein</fullName>
    </submittedName>
</protein>